<organism evidence="1 2">
    <name type="scientific">Dallia pectoralis</name>
    <name type="common">Alaska blackfish</name>
    <dbReference type="NCBI Taxonomy" id="75939"/>
    <lineage>
        <taxon>Eukaryota</taxon>
        <taxon>Metazoa</taxon>
        <taxon>Chordata</taxon>
        <taxon>Craniata</taxon>
        <taxon>Vertebrata</taxon>
        <taxon>Euteleostomi</taxon>
        <taxon>Actinopterygii</taxon>
        <taxon>Neopterygii</taxon>
        <taxon>Teleostei</taxon>
        <taxon>Protacanthopterygii</taxon>
        <taxon>Esociformes</taxon>
        <taxon>Umbridae</taxon>
        <taxon>Dallia</taxon>
    </lineage>
</organism>
<keyword evidence="2" id="KW-1185">Reference proteome</keyword>
<protein>
    <submittedName>
        <fullName evidence="1">Uncharacterized protein</fullName>
    </submittedName>
</protein>
<sequence length="440" mass="50665">MAAVDKDVAETFLDNNPDFAKEYYDAKFRPKVISDLFDDNRTSQVNTSNYHDLSVIEESEIIFDMVRDLQNNLQMEKAIFKFMKHLSFMIHAEKMSLFMFRMRNGTAELATRLFNVHKDATLEECLVQPDCEIVFPMDLGIVGHVATTKKTVNVPDVSQSIYYNDFVDQIQEYQTKNVLATPIMNGKDMVAVMMGVNKIGAPHFNTQDEETLKKYLNFANLILREFHLSYLHSCEARRGQILLWSASKVFEEMTDVGRQFHKALYTIRDFLNCERFSVSLLDMTKTKEFFDLWPVLTGEKSPYDGPRTPDGREINFYKVIDYILHGKEEIKVISNPAPDHWALFSGLPTYVAKEGLICNIMNASQDDFFSFQKGPVDGSGWVIKNVLALPIVNKKEEIVAVASFYNRKDGKPFDDQDEAIMEVFYSRIQILCYWGGDRGF</sequence>
<evidence type="ECO:0000313" key="2">
    <source>
        <dbReference type="Proteomes" id="UP001157502"/>
    </source>
</evidence>
<proteinExistence type="predicted"/>
<reference evidence="1" key="1">
    <citation type="submission" date="2021-05" db="EMBL/GenBank/DDBJ databases">
        <authorList>
            <person name="Pan Q."/>
            <person name="Jouanno E."/>
            <person name="Zahm M."/>
            <person name="Klopp C."/>
            <person name="Cabau C."/>
            <person name="Louis A."/>
            <person name="Berthelot C."/>
            <person name="Parey E."/>
            <person name="Roest Crollius H."/>
            <person name="Montfort J."/>
            <person name="Robinson-Rechavi M."/>
            <person name="Bouchez O."/>
            <person name="Lampietro C."/>
            <person name="Lopez Roques C."/>
            <person name="Donnadieu C."/>
            <person name="Postlethwait J."/>
            <person name="Bobe J."/>
            <person name="Dillon D."/>
            <person name="Chandos A."/>
            <person name="von Hippel F."/>
            <person name="Guiguen Y."/>
        </authorList>
    </citation>
    <scope>NUCLEOTIDE SEQUENCE</scope>
    <source>
        <strain evidence="1">YG-Jan2019</strain>
    </source>
</reference>
<comment type="caution">
    <text evidence="1">The sequence shown here is derived from an EMBL/GenBank/DDBJ whole genome shotgun (WGS) entry which is preliminary data.</text>
</comment>
<evidence type="ECO:0000313" key="1">
    <source>
        <dbReference type="EMBL" id="KAJ8015250.1"/>
    </source>
</evidence>
<dbReference type="EMBL" id="CM055729">
    <property type="protein sequence ID" value="KAJ8015250.1"/>
    <property type="molecule type" value="Genomic_DNA"/>
</dbReference>
<accession>A0ACC2HHZ8</accession>
<dbReference type="Proteomes" id="UP001157502">
    <property type="component" value="Chromosome 2"/>
</dbReference>
<name>A0ACC2HHZ8_DALPE</name>
<gene>
    <name evidence="1" type="ORF">DPEC_G00024180</name>
</gene>